<reference evidence="1" key="1">
    <citation type="submission" date="2017-02" db="UniProtKB">
        <authorList>
            <consortium name="WormBaseParasite"/>
        </authorList>
    </citation>
    <scope>IDENTIFICATION</scope>
</reference>
<name>A0A0N4WSF0_HAEPC</name>
<protein>
    <submittedName>
        <fullName evidence="1">C-type lectin domain-containing protein</fullName>
    </submittedName>
</protein>
<dbReference type="AlphaFoldDB" id="A0A0N4WSF0"/>
<evidence type="ECO:0000313" key="1">
    <source>
        <dbReference type="WBParaSite" id="HPLM_0001446001-mRNA-1"/>
    </source>
</evidence>
<accession>A0A0N4WSF0</accession>
<sequence length="77" mass="8834">LQWMADKVMRTTQKKDVMDNGCFSRQSCSNSYFWTSYSAACEGEAFVVGWDKLRSLRNHPMRKSVGLKAQGEGPRRL</sequence>
<proteinExistence type="predicted"/>
<dbReference type="WBParaSite" id="HPLM_0001446001-mRNA-1">
    <property type="protein sequence ID" value="HPLM_0001446001-mRNA-1"/>
    <property type="gene ID" value="HPLM_0001446001"/>
</dbReference>
<organism evidence="1">
    <name type="scientific">Haemonchus placei</name>
    <name type="common">Barber's pole worm</name>
    <dbReference type="NCBI Taxonomy" id="6290"/>
    <lineage>
        <taxon>Eukaryota</taxon>
        <taxon>Metazoa</taxon>
        <taxon>Ecdysozoa</taxon>
        <taxon>Nematoda</taxon>
        <taxon>Chromadorea</taxon>
        <taxon>Rhabditida</taxon>
        <taxon>Rhabditina</taxon>
        <taxon>Rhabditomorpha</taxon>
        <taxon>Strongyloidea</taxon>
        <taxon>Trichostrongylidae</taxon>
        <taxon>Haemonchus</taxon>
    </lineage>
</organism>